<reference evidence="3" key="1">
    <citation type="submission" date="2011-07" db="EMBL/GenBank/DDBJ databases">
        <authorList>
            <consortium name="Caenorhabditis brenneri Sequencing and Analysis Consortium"/>
            <person name="Wilson R.K."/>
        </authorList>
    </citation>
    <scope>NUCLEOTIDE SEQUENCE [LARGE SCALE GENOMIC DNA]</scope>
    <source>
        <strain evidence="3">PB2801</strain>
    </source>
</reference>
<dbReference type="Proteomes" id="UP000008068">
    <property type="component" value="Unassembled WGS sequence"/>
</dbReference>
<keyword evidence="1" id="KW-1133">Transmembrane helix</keyword>
<feature type="transmembrane region" description="Helical" evidence="1">
    <location>
        <begin position="40"/>
        <end position="63"/>
    </location>
</feature>
<feature type="transmembrane region" description="Helical" evidence="1">
    <location>
        <begin position="210"/>
        <end position="229"/>
    </location>
</feature>
<name>G0N4V4_CAEBE</name>
<accession>G0N4V4</accession>
<feature type="transmembrane region" description="Helical" evidence="1">
    <location>
        <begin position="137"/>
        <end position="155"/>
    </location>
</feature>
<organism evidence="3">
    <name type="scientific">Caenorhabditis brenneri</name>
    <name type="common">Nematode worm</name>
    <dbReference type="NCBI Taxonomy" id="135651"/>
    <lineage>
        <taxon>Eukaryota</taxon>
        <taxon>Metazoa</taxon>
        <taxon>Ecdysozoa</taxon>
        <taxon>Nematoda</taxon>
        <taxon>Chromadorea</taxon>
        <taxon>Rhabditida</taxon>
        <taxon>Rhabditina</taxon>
        <taxon>Rhabditomorpha</taxon>
        <taxon>Rhabditoidea</taxon>
        <taxon>Rhabditidae</taxon>
        <taxon>Peloderinae</taxon>
        <taxon>Caenorhabditis</taxon>
    </lineage>
</organism>
<dbReference type="HOGENOM" id="CLU_065440_0_0_1"/>
<feature type="transmembrane region" description="Helical" evidence="1">
    <location>
        <begin position="83"/>
        <end position="104"/>
    </location>
</feature>
<feature type="transmembrane region" description="Helical" evidence="1">
    <location>
        <begin position="175"/>
        <end position="198"/>
    </location>
</feature>
<dbReference type="FunCoup" id="G0N4V4">
    <property type="interactions" value="142"/>
</dbReference>
<dbReference type="OMA" id="YLRVHIC"/>
<gene>
    <name evidence="2" type="ORF">CAEBREN_20736</name>
</gene>
<dbReference type="eggNOG" id="ENOG502SWSV">
    <property type="taxonomic scope" value="Eukaryota"/>
</dbReference>
<proteinExistence type="predicted"/>
<dbReference type="AlphaFoldDB" id="G0N4V4"/>
<evidence type="ECO:0000313" key="2">
    <source>
        <dbReference type="EMBL" id="EGT52741.1"/>
    </source>
</evidence>
<sequence>MASTTRNVSMRLLAPGDAQSTADVMTYVPYKKAMVSMRTLTWTFILMQLVISCACFIASLAIISAKFNSVSVYEDKQYVSFEWWIFCGLSFSMIINTIAAMYALSEHNRFLLIPHILVLMKTPDLNKATKDISRSKTCVCFFLGLQFLVACYLLLGSVPASIDDETQFAHEQSRPITHILLTLTLIWFISIPAALCFVIRDQYKYLRYHIHFNSVIFLIYLIKQIILFLGGDMSTMVFCTCVNAVNFLAIFFEIQLLTTY</sequence>
<dbReference type="InParanoid" id="G0N4V4"/>
<evidence type="ECO:0000256" key="1">
    <source>
        <dbReference type="SAM" id="Phobius"/>
    </source>
</evidence>
<feature type="transmembrane region" description="Helical" evidence="1">
    <location>
        <begin position="235"/>
        <end position="257"/>
    </location>
</feature>
<dbReference type="OrthoDB" id="5841292at2759"/>
<evidence type="ECO:0000313" key="3">
    <source>
        <dbReference type="Proteomes" id="UP000008068"/>
    </source>
</evidence>
<keyword evidence="1" id="KW-0472">Membrane</keyword>
<dbReference type="EMBL" id="GL379838">
    <property type="protein sequence ID" value="EGT52741.1"/>
    <property type="molecule type" value="Genomic_DNA"/>
</dbReference>
<protein>
    <submittedName>
        <fullName evidence="2">Uncharacterized protein</fullName>
    </submittedName>
</protein>
<keyword evidence="1" id="KW-0812">Transmembrane</keyword>
<keyword evidence="3" id="KW-1185">Reference proteome</keyword>